<feature type="transmembrane region" description="Helical" evidence="1">
    <location>
        <begin position="229"/>
        <end position="246"/>
    </location>
</feature>
<feature type="transmembrane region" description="Helical" evidence="1">
    <location>
        <begin position="252"/>
        <end position="271"/>
    </location>
</feature>
<proteinExistence type="predicted"/>
<feature type="transmembrane region" description="Helical" evidence="1">
    <location>
        <begin position="291"/>
        <end position="311"/>
    </location>
</feature>
<name>Q2RR03_RHORT</name>
<evidence type="ECO:0000313" key="2">
    <source>
        <dbReference type="EMBL" id="ABC23442.1"/>
    </source>
</evidence>
<dbReference type="HOGENOM" id="CLU_642320_0_0_5"/>
<dbReference type="Proteomes" id="UP000001929">
    <property type="component" value="Chromosome"/>
</dbReference>
<dbReference type="EnsemblBacteria" id="ABC23442">
    <property type="protein sequence ID" value="ABC23442"/>
    <property type="gene ID" value="Rru_A2645"/>
</dbReference>
<feature type="transmembrane region" description="Helical" evidence="1">
    <location>
        <begin position="58"/>
        <end position="78"/>
    </location>
</feature>
<keyword evidence="3" id="KW-1185">Reference proteome</keyword>
<feature type="transmembrane region" description="Helical" evidence="1">
    <location>
        <begin position="151"/>
        <end position="173"/>
    </location>
</feature>
<evidence type="ECO:0000313" key="3">
    <source>
        <dbReference type="Proteomes" id="UP000001929"/>
    </source>
</evidence>
<gene>
    <name evidence="2" type="ordered locus">Rru_A2645</name>
</gene>
<feature type="transmembrane region" description="Helical" evidence="1">
    <location>
        <begin position="392"/>
        <end position="417"/>
    </location>
</feature>
<keyword evidence="1" id="KW-0472">Membrane</keyword>
<accession>Q2RR03</accession>
<dbReference type="RefSeq" id="WP_011390395.1">
    <property type="nucleotide sequence ID" value="NC_007643.1"/>
</dbReference>
<evidence type="ECO:0000256" key="1">
    <source>
        <dbReference type="SAM" id="Phobius"/>
    </source>
</evidence>
<dbReference type="AlphaFoldDB" id="Q2RR03"/>
<feature type="transmembrane region" description="Helical" evidence="1">
    <location>
        <begin position="90"/>
        <end position="111"/>
    </location>
</feature>
<dbReference type="eggNOG" id="COG3278">
    <property type="taxonomic scope" value="Bacteria"/>
</dbReference>
<dbReference type="PATRIC" id="fig|269796.9.peg.2752"/>
<reference evidence="2 3" key="1">
    <citation type="journal article" date="2011" name="Stand. Genomic Sci.">
        <title>Complete genome sequence of Rhodospirillum rubrum type strain (S1).</title>
        <authorList>
            <person name="Munk A.C."/>
            <person name="Copeland A."/>
            <person name="Lucas S."/>
            <person name="Lapidus A."/>
            <person name="Del Rio T.G."/>
            <person name="Barry K."/>
            <person name="Detter J.C."/>
            <person name="Hammon N."/>
            <person name="Israni S."/>
            <person name="Pitluck S."/>
            <person name="Brettin T."/>
            <person name="Bruce D."/>
            <person name="Han C."/>
            <person name="Tapia R."/>
            <person name="Gilna P."/>
            <person name="Schmutz J."/>
            <person name="Larimer F."/>
            <person name="Land M."/>
            <person name="Kyrpides N.C."/>
            <person name="Mavromatis K."/>
            <person name="Richardson P."/>
            <person name="Rohde M."/>
            <person name="Goker M."/>
            <person name="Klenk H.P."/>
            <person name="Zhang Y."/>
            <person name="Roberts G.P."/>
            <person name="Reslewic S."/>
            <person name="Schwartz D.C."/>
        </authorList>
    </citation>
    <scope>NUCLEOTIDE SEQUENCE [LARGE SCALE GENOMIC DNA]</scope>
    <source>
        <strain evidence="3">ATCC 11170 / ATH 1.1.1 / DSM 467 / LMG 4362 / NCIMB 8255 / S1</strain>
    </source>
</reference>
<keyword evidence="1" id="KW-1133">Transmembrane helix</keyword>
<feature type="transmembrane region" description="Helical" evidence="1">
    <location>
        <begin position="14"/>
        <end position="38"/>
    </location>
</feature>
<feature type="transmembrane region" description="Helical" evidence="1">
    <location>
        <begin position="358"/>
        <end position="380"/>
    </location>
</feature>
<feature type="transmembrane region" description="Helical" evidence="1">
    <location>
        <begin position="117"/>
        <end position="139"/>
    </location>
</feature>
<dbReference type="STRING" id="269796.Rru_A2645"/>
<feature type="transmembrane region" description="Helical" evidence="1">
    <location>
        <begin position="317"/>
        <end position="337"/>
    </location>
</feature>
<keyword evidence="1" id="KW-0812">Transmembrane</keyword>
<dbReference type="KEGG" id="rru:Rru_A2645"/>
<dbReference type="EMBL" id="CP000230">
    <property type="protein sequence ID" value="ABC23442.1"/>
    <property type="molecule type" value="Genomic_DNA"/>
</dbReference>
<organism evidence="2 3">
    <name type="scientific">Rhodospirillum rubrum (strain ATCC 11170 / ATH 1.1.1 / DSM 467 / LMG 4362 / NCIMB 8255 / S1)</name>
    <dbReference type="NCBI Taxonomy" id="269796"/>
    <lineage>
        <taxon>Bacteria</taxon>
        <taxon>Pseudomonadati</taxon>
        <taxon>Pseudomonadota</taxon>
        <taxon>Alphaproteobacteria</taxon>
        <taxon>Rhodospirillales</taxon>
        <taxon>Rhodospirillaceae</taxon>
        <taxon>Rhodospirillum</taxon>
    </lineage>
</organism>
<sequence>MSIGLALGEANRRLVAPLIPACILTVVCLSLGAAWGLLALTPTALLTWGGPGPGVAALHLLGIGVLLATVALVVPQILPVITLQDAPPAPVLTTILGLLVAGLGLLAAGFAGYDSQIAQWGTRLLATAVAGFLGLWLRLLWRGRRSGLADVLLANVLALGFLGLAGGMGALLGADYGEGLLADHQAFAHAHGIIAAFGFMGQVGLGFSGVLVPMLAIADPPARAATRPALLLGALAVLLAAGGLVFSVPALVWAGLAAGGVTCLAHLRLMAQIMGRRLRPRLDPAFWLIRLSWGLLPAALVAGAGALAGIVSPLVMGVLLLPGWLLTLLLGVLQRIVPFLTSMHTVNSCARPIAITRLSWPAALPVLALLHVLALALLLIGVGVEAALPIRLAGLAGLADSAVLGAFFATIAVRALAHRRAVGPKRPPSPPHQG</sequence>
<feature type="transmembrane region" description="Helical" evidence="1">
    <location>
        <begin position="193"/>
        <end position="217"/>
    </location>
</feature>
<protein>
    <submittedName>
        <fullName evidence="2">Uncharacterized protein</fullName>
    </submittedName>
</protein>